<protein>
    <submittedName>
        <fullName evidence="7">Uncharacterized protein</fullName>
    </submittedName>
</protein>
<keyword evidence="4 6" id="KW-0472">Membrane</keyword>
<proteinExistence type="predicted"/>
<evidence type="ECO:0000313" key="7">
    <source>
        <dbReference type="EMBL" id="KAK4096204.1"/>
    </source>
</evidence>
<feature type="transmembrane region" description="Helical" evidence="6">
    <location>
        <begin position="150"/>
        <end position="175"/>
    </location>
</feature>
<comment type="subcellular location">
    <subcellularLocation>
        <location evidence="1">Membrane</location>
        <topology evidence="1">Multi-pass membrane protein</topology>
    </subcellularLocation>
</comment>
<dbReference type="InterPro" id="IPR006603">
    <property type="entry name" value="PQ-loop_rpt"/>
</dbReference>
<name>A0AAN6PQN8_9PEZI</name>
<dbReference type="GO" id="GO:0016020">
    <property type="term" value="C:membrane"/>
    <property type="evidence" value="ECO:0007669"/>
    <property type="project" value="UniProtKB-SubCell"/>
</dbReference>
<dbReference type="Proteomes" id="UP001305647">
    <property type="component" value="Unassembled WGS sequence"/>
</dbReference>
<feature type="transmembrane region" description="Helical" evidence="6">
    <location>
        <begin position="39"/>
        <end position="62"/>
    </location>
</feature>
<keyword evidence="3 6" id="KW-1133">Transmembrane helix</keyword>
<gene>
    <name evidence="7" type="ORF">N658DRAFT_501845</name>
</gene>
<evidence type="ECO:0000256" key="2">
    <source>
        <dbReference type="ARBA" id="ARBA00022692"/>
    </source>
</evidence>
<feature type="transmembrane region" description="Helical" evidence="6">
    <location>
        <begin position="82"/>
        <end position="102"/>
    </location>
</feature>
<evidence type="ECO:0000256" key="5">
    <source>
        <dbReference type="SAM" id="MobiDB-lite"/>
    </source>
</evidence>
<comment type="caution">
    <text evidence="7">The sequence shown here is derived from an EMBL/GenBank/DDBJ whole genome shotgun (WGS) entry which is preliminary data.</text>
</comment>
<reference evidence="7" key="1">
    <citation type="journal article" date="2023" name="Mol. Phylogenet. Evol.">
        <title>Genome-scale phylogeny and comparative genomics of the fungal order Sordariales.</title>
        <authorList>
            <person name="Hensen N."/>
            <person name="Bonometti L."/>
            <person name="Westerberg I."/>
            <person name="Brannstrom I.O."/>
            <person name="Guillou S."/>
            <person name="Cros-Aarteil S."/>
            <person name="Calhoun S."/>
            <person name="Haridas S."/>
            <person name="Kuo A."/>
            <person name="Mondo S."/>
            <person name="Pangilinan J."/>
            <person name="Riley R."/>
            <person name="LaButti K."/>
            <person name="Andreopoulos B."/>
            <person name="Lipzen A."/>
            <person name="Chen C."/>
            <person name="Yan M."/>
            <person name="Daum C."/>
            <person name="Ng V."/>
            <person name="Clum A."/>
            <person name="Steindorff A."/>
            <person name="Ohm R.A."/>
            <person name="Martin F."/>
            <person name="Silar P."/>
            <person name="Natvig D.O."/>
            <person name="Lalanne C."/>
            <person name="Gautier V."/>
            <person name="Ament-Velasquez S.L."/>
            <person name="Kruys A."/>
            <person name="Hutchinson M.I."/>
            <person name="Powell A.J."/>
            <person name="Barry K."/>
            <person name="Miller A.N."/>
            <person name="Grigoriev I.V."/>
            <person name="Debuchy R."/>
            <person name="Gladieux P."/>
            <person name="Hiltunen Thoren M."/>
            <person name="Johannesson H."/>
        </authorList>
    </citation>
    <scope>NUCLEOTIDE SEQUENCE</scope>
    <source>
        <strain evidence="7">CBS 757.83</strain>
    </source>
</reference>
<reference evidence="7" key="2">
    <citation type="submission" date="2023-05" db="EMBL/GenBank/DDBJ databases">
        <authorList>
            <consortium name="Lawrence Berkeley National Laboratory"/>
            <person name="Steindorff A."/>
            <person name="Hensen N."/>
            <person name="Bonometti L."/>
            <person name="Westerberg I."/>
            <person name="Brannstrom I.O."/>
            <person name="Guillou S."/>
            <person name="Cros-Aarteil S."/>
            <person name="Calhoun S."/>
            <person name="Haridas S."/>
            <person name="Kuo A."/>
            <person name="Mondo S."/>
            <person name="Pangilinan J."/>
            <person name="Riley R."/>
            <person name="Labutti K."/>
            <person name="Andreopoulos B."/>
            <person name="Lipzen A."/>
            <person name="Chen C."/>
            <person name="Yanf M."/>
            <person name="Daum C."/>
            <person name="Ng V."/>
            <person name="Clum A."/>
            <person name="Ohm R."/>
            <person name="Martin F."/>
            <person name="Silar P."/>
            <person name="Natvig D."/>
            <person name="Lalanne C."/>
            <person name="Gautier V."/>
            <person name="Ament-Velasquez S.L."/>
            <person name="Kruys A."/>
            <person name="Hutchinson M.I."/>
            <person name="Powell A.J."/>
            <person name="Barry K."/>
            <person name="Miller A.N."/>
            <person name="Grigoriev I.V."/>
            <person name="Debuchy R."/>
            <person name="Gladieux P."/>
            <person name="Thoren M.H."/>
            <person name="Johannesson H."/>
        </authorList>
    </citation>
    <scope>NUCLEOTIDE SEQUENCE</scope>
    <source>
        <strain evidence="7">CBS 757.83</strain>
    </source>
</reference>
<dbReference type="EMBL" id="MU863730">
    <property type="protein sequence ID" value="KAK4096204.1"/>
    <property type="molecule type" value="Genomic_DNA"/>
</dbReference>
<accession>A0AAN6PQN8</accession>
<evidence type="ECO:0000256" key="3">
    <source>
        <dbReference type="ARBA" id="ARBA00022989"/>
    </source>
</evidence>
<keyword evidence="2 6" id="KW-0812">Transmembrane</keyword>
<feature type="transmembrane region" description="Helical" evidence="6">
    <location>
        <begin position="187"/>
        <end position="209"/>
    </location>
</feature>
<evidence type="ECO:0000256" key="4">
    <source>
        <dbReference type="ARBA" id="ARBA00023136"/>
    </source>
</evidence>
<evidence type="ECO:0000256" key="6">
    <source>
        <dbReference type="SAM" id="Phobius"/>
    </source>
</evidence>
<keyword evidence="8" id="KW-1185">Reference proteome</keyword>
<sequence>MPLPNAVRIILLVASILSFIPQLRLLLVRRDSSGLSLYYVLLNLLVSIELVTVAAFFVITLADVGSVTFVNEPPDTGDWINLAQLAVIFLLWLLTFTLTIIFSPPGRGRHIAAAITLSTFYLIISAAPLIADAATPHDQHPYDQDRKWLIAFFEGAHVFFLTPVMTMLAAATLGAQAPAIGPDGARALSLEGLAAQAVVFALLALSWLWRLRWPGPGVMIATWYQCVGFVPVDHAVFAVVQAVLLWIAVRRSRQGATAASEREPLIRGDSHRVADDSSPLDTE</sequence>
<feature type="compositionally biased region" description="Basic and acidic residues" evidence="5">
    <location>
        <begin position="260"/>
        <end position="275"/>
    </location>
</feature>
<organism evidence="7 8">
    <name type="scientific">Parathielavia hyrcaniae</name>
    <dbReference type="NCBI Taxonomy" id="113614"/>
    <lineage>
        <taxon>Eukaryota</taxon>
        <taxon>Fungi</taxon>
        <taxon>Dikarya</taxon>
        <taxon>Ascomycota</taxon>
        <taxon>Pezizomycotina</taxon>
        <taxon>Sordariomycetes</taxon>
        <taxon>Sordariomycetidae</taxon>
        <taxon>Sordariales</taxon>
        <taxon>Chaetomiaceae</taxon>
        <taxon>Parathielavia</taxon>
    </lineage>
</organism>
<feature type="transmembrane region" description="Helical" evidence="6">
    <location>
        <begin position="6"/>
        <end position="27"/>
    </location>
</feature>
<feature type="transmembrane region" description="Helical" evidence="6">
    <location>
        <begin position="111"/>
        <end position="130"/>
    </location>
</feature>
<evidence type="ECO:0000256" key="1">
    <source>
        <dbReference type="ARBA" id="ARBA00004141"/>
    </source>
</evidence>
<dbReference type="AlphaFoldDB" id="A0AAN6PQN8"/>
<dbReference type="Pfam" id="PF04193">
    <property type="entry name" value="PQ-loop"/>
    <property type="match status" value="1"/>
</dbReference>
<feature type="transmembrane region" description="Helical" evidence="6">
    <location>
        <begin position="229"/>
        <end position="249"/>
    </location>
</feature>
<feature type="region of interest" description="Disordered" evidence="5">
    <location>
        <begin position="260"/>
        <end position="283"/>
    </location>
</feature>
<evidence type="ECO:0000313" key="8">
    <source>
        <dbReference type="Proteomes" id="UP001305647"/>
    </source>
</evidence>